<dbReference type="AlphaFoldDB" id="A0A061S3Q8"/>
<evidence type="ECO:0000256" key="3">
    <source>
        <dbReference type="SAM" id="MobiDB-lite"/>
    </source>
</evidence>
<dbReference type="GO" id="GO:0000323">
    <property type="term" value="C:lytic vacuole"/>
    <property type="evidence" value="ECO:0007669"/>
    <property type="project" value="TreeGrafter"/>
</dbReference>
<keyword evidence="4" id="KW-0240">DNA-directed RNA polymerase</keyword>
<sequence length="448" mass="49330">MHSVTDSVSPGPFCNVCRAARVHATCPACVNSYVVGDRKKVQAVFESRKEEIKKDIYERLKIKERWKTQVLQEMKLEDKLREASLLATSIEQTLKQVLNKNAQLKQRNEARSKELSQQNAELAERRSLVFVQHFPDINRCQALRHSMVMEQLAALQRRHVQELLHIFPLQITGLQAPPLRGLQHAETIPCVTIAGLRLPDSCDQVHEVLQQSQAQQTLGAALGYMLQLSRLLAHYLSAPAAHGSSYQGSTSQIWEPRSASDPRPAPGAPKLPDAADLGLAVRLLERSVAMLCHAMMGAELSDCPEGWSPFAMLAWAFARAKLDRTETTQRILEAAASSGAGAPLPSVPRSAAGGEDGGGDPWQAAGAELFLGDPAALGWQEAALGAEDPAVADEWDIVHRPFLPPPPSQPDEVEHWSRAMFEDARENLHDMSGIFSRIRQVMPSLNKL</sequence>
<dbReference type="GO" id="GO:0035493">
    <property type="term" value="P:SNARE complex assembly"/>
    <property type="evidence" value="ECO:0007669"/>
    <property type="project" value="TreeGrafter"/>
</dbReference>
<keyword evidence="1 2" id="KW-0175">Coiled coil</keyword>
<organism evidence="4">
    <name type="scientific">Tetraselmis sp. GSL018</name>
    <dbReference type="NCBI Taxonomy" id="582737"/>
    <lineage>
        <taxon>Eukaryota</taxon>
        <taxon>Viridiplantae</taxon>
        <taxon>Chlorophyta</taxon>
        <taxon>core chlorophytes</taxon>
        <taxon>Chlorodendrophyceae</taxon>
        <taxon>Chlorodendrales</taxon>
        <taxon>Chlorodendraceae</taxon>
        <taxon>Tetraselmis</taxon>
    </lineage>
</organism>
<evidence type="ECO:0000256" key="1">
    <source>
        <dbReference type="ARBA" id="ARBA00023054"/>
    </source>
</evidence>
<dbReference type="GO" id="GO:0000149">
    <property type="term" value="F:SNARE binding"/>
    <property type="evidence" value="ECO:0007669"/>
    <property type="project" value="TreeGrafter"/>
</dbReference>
<gene>
    <name evidence="4" type="ORF">TSPGSL018_17423</name>
</gene>
<proteinExistence type="predicted"/>
<keyword evidence="4" id="KW-0804">Transcription</keyword>
<dbReference type="GO" id="GO:0005768">
    <property type="term" value="C:endosome"/>
    <property type="evidence" value="ECO:0007669"/>
    <property type="project" value="TreeGrafter"/>
</dbReference>
<feature type="compositionally biased region" description="Polar residues" evidence="3">
    <location>
        <begin position="244"/>
        <end position="253"/>
    </location>
</feature>
<evidence type="ECO:0000313" key="4">
    <source>
        <dbReference type="EMBL" id="JAC77535.1"/>
    </source>
</evidence>
<dbReference type="PANTHER" id="PTHR15157">
    <property type="entry name" value="UV RADIATION RESISTANCE-ASSOCIATED GENE PROTEIN"/>
    <property type="match status" value="1"/>
</dbReference>
<feature type="region of interest" description="Disordered" evidence="3">
    <location>
        <begin position="335"/>
        <end position="363"/>
    </location>
</feature>
<dbReference type="GO" id="GO:0000428">
    <property type="term" value="C:DNA-directed RNA polymerase complex"/>
    <property type="evidence" value="ECO:0007669"/>
    <property type="project" value="UniProtKB-KW"/>
</dbReference>
<dbReference type="EMBL" id="GBEZ01007964">
    <property type="protein sequence ID" value="JAC77535.1"/>
    <property type="molecule type" value="Transcribed_RNA"/>
</dbReference>
<evidence type="ECO:0000256" key="2">
    <source>
        <dbReference type="SAM" id="Coils"/>
    </source>
</evidence>
<dbReference type="InterPro" id="IPR018791">
    <property type="entry name" value="UV_resistance/autophagy_Atg14"/>
</dbReference>
<reference evidence="4" key="1">
    <citation type="submission" date="2014-05" db="EMBL/GenBank/DDBJ databases">
        <title>The transcriptome of the halophilic microalga Tetraselmis sp. GSL018 isolated from the Great Salt Lake, Utah.</title>
        <authorList>
            <person name="Jinkerson R.E."/>
            <person name="D'Adamo S."/>
            <person name="Posewitz M.C."/>
        </authorList>
    </citation>
    <scope>NUCLEOTIDE SEQUENCE</scope>
    <source>
        <strain evidence="4">GSL018</strain>
    </source>
</reference>
<name>A0A061S3Q8_9CHLO</name>
<protein>
    <submittedName>
        <fullName evidence="4">Dna-directed rna polymerase</fullName>
    </submittedName>
</protein>
<feature type="region of interest" description="Disordered" evidence="3">
    <location>
        <begin position="243"/>
        <end position="271"/>
    </location>
</feature>
<feature type="coiled-coil region" evidence="2">
    <location>
        <begin position="87"/>
        <end position="125"/>
    </location>
</feature>
<dbReference type="PANTHER" id="PTHR15157:SF5">
    <property type="entry name" value="UV RADIATION RESISTANCE-ASSOCIATED GENE PROTEIN"/>
    <property type="match status" value="1"/>
</dbReference>
<accession>A0A061S3Q8</accession>
<dbReference type="Pfam" id="PF10186">
    <property type="entry name" value="ATG14"/>
    <property type="match status" value="1"/>
</dbReference>